<sequence length="319" mass="35058">MGHGHHHAHHDHTHGANKKTLTIAFFIIAAYMVVEAIGGIVTNSLALLSDAGHMLSDAISLGVGVLAFKFGEKVADYSRTYGYRRFEILAAVFNGVTLMIISIFIFIEAIERFVRPTEISSHGMLGIAIVGLAVNMLVAWILMRGGDTHDNLNMRAAFLHVIGDMLGSAAAILAAIFIMLFDWKWMDPLASIIVALIIIKGGYRVTKDSIHVLMEGTPSNVNIDEIISLFNNTPGIIGIHDLHVWCITSGQNALSCHAVVEDSLSLKDIQKILKNIEHELLHLGIAHMTVQIEDGEHVHDDSVLCKNNGHSHHHHHHHH</sequence>
<feature type="transmembrane region" description="Helical" evidence="8">
    <location>
        <begin position="119"/>
        <end position="143"/>
    </location>
</feature>
<feature type="transmembrane region" description="Helical" evidence="8">
    <location>
        <begin position="185"/>
        <end position="203"/>
    </location>
</feature>
<dbReference type="InterPro" id="IPR050681">
    <property type="entry name" value="CDF/SLC30A"/>
</dbReference>
<evidence type="ECO:0000256" key="1">
    <source>
        <dbReference type="ARBA" id="ARBA00004141"/>
    </source>
</evidence>
<dbReference type="Gene3D" id="1.20.1510.10">
    <property type="entry name" value="Cation efflux protein transmembrane domain"/>
    <property type="match status" value="1"/>
</dbReference>
<keyword evidence="12" id="KW-1185">Reference proteome</keyword>
<protein>
    <submittedName>
        <fullName evidence="11">Cation diffusion facilitator family transporter</fullName>
    </submittedName>
</protein>
<evidence type="ECO:0000256" key="7">
    <source>
        <dbReference type="ARBA" id="ARBA00023136"/>
    </source>
</evidence>
<dbReference type="PANTHER" id="PTHR11562:SF17">
    <property type="entry name" value="RE54080P-RELATED"/>
    <property type="match status" value="1"/>
</dbReference>
<dbReference type="RefSeq" id="WP_342580537.1">
    <property type="nucleotide sequence ID" value="NZ_JBHSNQ010000033.1"/>
</dbReference>
<organism evidence="11 12">
    <name type="scientific">Ureibacillus suwonensis</name>
    <dbReference type="NCBI Taxonomy" id="313007"/>
    <lineage>
        <taxon>Bacteria</taxon>
        <taxon>Bacillati</taxon>
        <taxon>Bacillota</taxon>
        <taxon>Bacilli</taxon>
        <taxon>Bacillales</taxon>
        <taxon>Caryophanaceae</taxon>
        <taxon>Ureibacillus</taxon>
    </lineage>
</organism>
<dbReference type="Proteomes" id="UP001595978">
    <property type="component" value="Unassembled WGS sequence"/>
</dbReference>
<evidence type="ECO:0000256" key="5">
    <source>
        <dbReference type="ARBA" id="ARBA00022989"/>
    </source>
</evidence>
<evidence type="ECO:0000256" key="8">
    <source>
        <dbReference type="SAM" id="Phobius"/>
    </source>
</evidence>
<dbReference type="InterPro" id="IPR002524">
    <property type="entry name" value="Cation_efflux"/>
</dbReference>
<evidence type="ECO:0000256" key="2">
    <source>
        <dbReference type="ARBA" id="ARBA00008873"/>
    </source>
</evidence>
<keyword evidence="3" id="KW-0813">Transport</keyword>
<gene>
    <name evidence="11" type="ORF">ACFPOH_02685</name>
</gene>
<keyword evidence="6" id="KW-0406">Ion transport</keyword>
<dbReference type="InterPro" id="IPR027469">
    <property type="entry name" value="Cation_efflux_TMD_sf"/>
</dbReference>
<feature type="domain" description="Cation efflux protein cytoplasmic" evidence="10">
    <location>
        <begin position="218"/>
        <end position="293"/>
    </location>
</feature>
<evidence type="ECO:0000313" key="12">
    <source>
        <dbReference type="Proteomes" id="UP001595978"/>
    </source>
</evidence>
<keyword evidence="5 8" id="KW-1133">Transmembrane helix</keyword>
<evidence type="ECO:0000259" key="10">
    <source>
        <dbReference type="Pfam" id="PF16916"/>
    </source>
</evidence>
<evidence type="ECO:0000256" key="3">
    <source>
        <dbReference type="ARBA" id="ARBA00022448"/>
    </source>
</evidence>
<feature type="transmembrane region" description="Helical" evidence="8">
    <location>
        <begin position="88"/>
        <end position="107"/>
    </location>
</feature>
<comment type="similarity">
    <text evidence="2">Belongs to the cation diffusion facilitator (CDF) transporter (TC 2.A.4) family. SLC30A subfamily.</text>
</comment>
<feature type="domain" description="Cation efflux protein transmembrane" evidence="9">
    <location>
        <begin position="21"/>
        <end position="214"/>
    </location>
</feature>
<dbReference type="Gene3D" id="3.30.70.1350">
    <property type="entry name" value="Cation efflux protein, cytoplasmic domain"/>
    <property type="match status" value="1"/>
</dbReference>
<dbReference type="PANTHER" id="PTHR11562">
    <property type="entry name" value="CATION EFFLUX PROTEIN/ ZINC TRANSPORTER"/>
    <property type="match status" value="1"/>
</dbReference>
<evidence type="ECO:0000313" key="11">
    <source>
        <dbReference type="EMBL" id="MFC5540686.1"/>
    </source>
</evidence>
<comment type="caution">
    <text evidence="11">The sequence shown here is derived from an EMBL/GenBank/DDBJ whole genome shotgun (WGS) entry which is preliminary data.</text>
</comment>
<keyword evidence="7 8" id="KW-0472">Membrane</keyword>
<dbReference type="EMBL" id="JBHSNQ010000033">
    <property type="protein sequence ID" value="MFC5540686.1"/>
    <property type="molecule type" value="Genomic_DNA"/>
</dbReference>
<dbReference type="Pfam" id="PF16916">
    <property type="entry name" value="ZT_dimer"/>
    <property type="match status" value="1"/>
</dbReference>
<reference evidence="12" key="1">
    <citation type="journal article" date="2019" name="Int. J. Syst. Evol. Microbiol.">
        <title>The Global Catalogue of Microorganisms (GCM) 10K type strain sequencing project: providing services to taxonomists for standard genome sequencing and annotation.</title>
        <authorList>
            <consortium name="The Broad Institute Genomics Platform"/>
            <consortium name="The Broad Institute Genome Sequencing Center for Infectious Disease"/>
            <person name="Wu L."/>
            <person name="Ma J."/>
        </authorList>
    </citation>
    <scope>NUCLEOTIDE SEQUENCE [LARGE SCALE GENOMIC DNA]</scope>
    <source>
        <strain evidence="12">CCUG 56331</strain>
    </source>
</reference>
<name>A0ABW0R7E1_9BACL</name>
<dbReference type="SUPFAM" id="SSF161111">
    <property type="entry name" value="Cation efflux protein transmembrane domain-like"/>
    <property type="match status" value="1"/>
</dbReference>
<evidence type="ECO:0000256" key="6">
    <source>
        <dbReference type="ARBA" id="ARBA00023065"/>
    </source>
</evidence>
<dbReference type="SUPFAM" id="SSF160240">
    <property type="entry name" value="Cation efflux protein cytoplasmic domain-like"/>
    <property type="match status" value="1"/>
</dbReference>
<dbReference type="InterPro" id="IPR058533">
    <property type="entry name" value="Cation_efflux_TM"/>
</dbReference>
<feature type="transmembrane region" description="Helical" evidence="8">
    <location>
        <begin position="51"/>
        <end position="68"/>
    </location>
</feature>
<evidence type="ECO:0000259" key="9">
    <source>
        <dbReference type="Pfam" id="PF01545"/>
    </source>
</evidence>
<dbReference type="Pfam" id="PF01545">
    <property type="entry name" value="Cation_efflux"/>
    <property type="match status" value="1"/>
</dbReference>
<accession>A0ABW0R7E1</accession>
<dbReference type="InterPro" id="IPR036837">
    <property type="entry name" value="Cation_efflux_CTD_sf"/>
</dbReference>
<feature type="transmembrane region" description="Helical" evidence="8">
    <location>
        <begin position="155"/>
        <end position="179"/>
    </location>
</feature>
<comment type="subcellular location">
    <subcellularLocation>
        <location evidence="1">Membrane</location>
        <topology evidence="1">Multi-pass membrane protein</topology>
    </subcellularLocation>
</comment>
<evidence type="ECO:0000256" key="4">
    <source>
        <dbReference type="ARBA" id="ARBA00022692"/>
    </source>
</evidence>
<dbReference type="NCBIfam" id="TIGR01297">
    <property type="entry name" value="CDF"/>
    <property type="match status" value="1"/>
</dbReference>
<proteinExistence type="inferred from homology"/>
<feature type="transmembrane region" description="Helical" evidence="8">
    <location>
        <begin position="21"/>
        <end position="45"/>
    </location>
</feature>
<dbReference type="InterPro" id="IPR027470">
    <property type="entry name" value="Cation_efflux_CTD"/>
</dbReference>
<keyword evidence="4 8" id="KW-0812">Transmembrane</keyword>